<name>K9TRC6_9CYAN</name>
<keyword evidence="6" id="KW-0862">Zinc</keyword>
<dbReference type="GO" id="GO:0051604">
    <property type="term" value="P:protein maturation"/>
    <property type="evidence" value="ECO:0007669"/>
    <property type="project" value="InterPro"/>
</dbReference>
<dbReference type="eggNOG" id="COG0378">
    <property type="taxonomic scope" value="Bacteria"/>
</dbReference>
<evidence type="ECO:0000256" key="3">
    <source>
        <dbReference type="ARBA" id="ARBA00022723"/>
    </source>
</evidence>
<evidence type="ECO:0000256" key="2">
    <source>
        <dbReference type="ARBA" id="ARBA00022596"/>
    </source>
</evidence>
<dbReference type="HOGENOM" id="CLU_056148_0_0_3"/>
<dbReference type="GO" id="GO:0003924">
    <property type="term" value="F:GTPase activity"/>
    <property type="evidence" value="ECO:0007669"/>
    <property type="project" value="InterPro"/>
</dbReference>
<dbReference type="CDD" id="cd05390">
    <property type="entry name" value="HypB"/>
    <property type="match status" value="1"/>
</dbReference>
<evidence type="ECO:0000256" key="4">
    <source>
        <dbReference type="ARBA" id="ARBA00022741"/>
    </source>
</evidence>
<comment type="similarity">
    <text evidence="1">Belongs to the SIMIBI class G3E GTPase family. HypB/HupM subfamily.</text>
</comment>
<feature type="compositionally biased region" description="Basic and acidic residues" evidence="8">
    <location>
        <begin position="18"/>
        <end position="38"/>
    </location>
</feature>
<keyword evidence="5" id="KW-0378">Hydrolase</keyword>
<dbReference type="InterPro" id="IPR004392">
    <property type="entry name" value="Hyd_mat_HypB"/>
</dbReference>
<dbReference type="AlphaFoldDB" id="K9TRC6"/>
<dbReference type="InterPro" id="IPR013087">
    <property type="entry name" value="Znf_C2H2_type"/>
</dbReference>
<reference evidence="10 11" key="1">
    <citation type="submission" date="2012-06" db="EMBL/GenBank/DDBJ databases">
        <title>Finished chromosome of genome of Oscillatoria acuminata PCC 6304.</title>
        <authorList>
            <consortium name="US DOE Joint Genome Institute"/>
            <person name="Gugger M."/>
            <person name="Coursin T."/>
            <person name="Rippka R."/>
            <person name="Tandeau De Marsac N."/>
            <person name="Huntemann M."/>
            <person name="Wei C.-L."/>
            <person name="Han J."/>
            <person name="Detter J.C."/>
            <person name="Han C."/>
            <person name="Tapia R."/>
            <person name="Davenport K."/>
            <person name="Daligault H."/>
            <person name="Erkkila T."/>
            <person name="Gu W."/>
            <person name="Munk A.C.C."/>
            <person name="Teshima H."/>
            <person name="Xu Y."/>
            <person name="Chain P."/>
            <person name="Chen A."/>
            <person name="Krypides N."/>
            <person name="Mavromatis K."/>
            <person name="Markowitz V."/>
            <person name="Szeto E."/>
            <person name="Ivanova N."/>
            <person name="Mikhailova N."/>
            <person name="Ovchinnikova G."/>
            <person name="Pagani I."/>
            <person name="Pati A."/>
            <person name="Goodwin L."/>
            <person name="Peters L."/>
            <person name="Pitluck S."/>
            <person name="Woyke T."/>
            <person name="Kerfeld C."/>
        </authorList>
    </citation>
    <scope>NUCLEOTIDE SEQUENCE [LARGE SCALE GENOMIC DNA]</scope>
    <source>
        <strain evidence="10 11">PCC 6304</strain>
    </source>
</reference>
<dbReference type="GO" id="GO:0008270">
    <property type="term" value="F:zinc ion binding"/>
    <property type="evidence" value="ECO:0007669"/>
    <property type="project" value="TreeGrafter"/>
</dbReference>
<dbReference type="PROSITE" id="PS00028">
    <property type="entry name" value="ZINC_FINGER_C2H2_1"/>
    <property type="match status" value="1"/>
</dbReference>
<evidence type="ECO:0000313" key="11">
    <source>
        <dbReference type="Proteomes" id="UP000010367"/>
    </source>
</evidence>
<dbReference type="RefSeq" id="WP_015151985.1">
    <property type="nucleotide sequence ID" value="NC_019693.1"/>
</dbReference>
<evidence type="ECO:0000259" key="9">
    <source>
        <dbReference type="PROSITE" id="PS00028"/>
    </source>
</evidence>
<organism evidence="10 11">
    <name type="scientific">Oscillatoria acuminata PCC 6304</name>
    <dbReference type="NCBI Taxonomy" id="56110"/>
    <lineage>
        <taxon>Bacteria</taxon>
        <taxon>Bacillati</taxon>
        <taxon>Cyanobacteriota</taxon>
        <taxon>Cyanophyceae</taxon>
        <taxon>Oscillatoriophycideae</taxon>
        <taxon>Oscillatoriales</taxon>
        <taxon>Oscillatoriaceae</taxon>
        <taxon>Oscillatoria</taxon>
    </lineage>
</organism>
<dbReference type="PANTHER" id="PTHR30134:SF2">
    <property type="entry name" value="HYDROGENASE MATURATION FACTOR HYPB"/>
    <property type="match status" value="1"/>
</dbReference>
<accession>K9TRC6</accession>
<keyword evidence="2" id="KW-0533">Nickel</keyword>
<dbReference type="Proteomes" id="UP000010367">
    <property type="component" value="Chromosome"/>
</dbReference>
<dbReference type="KEGG" id="oac:Oscil6304_5919"/>
<dbReference type="STRING" id="56110.Oscil6304_5919"/>
<evidence type="ECO:0000256" key="6">
    <source>
        <dbReference type="ARBA" id="ARBA00022833"/>
    </source>
</evidence>
<keyword evidence="7" id="KW-0342">GTP-binding</keyword>
<keyword evidence="11" id="KW-1185">Reference proteome</keyword>
<dbReference type="GO" id="GO:0016151">
    <property type="term" value="F:nickel cation binding"/>
    <property type="evidence" value="ECO:0007669"/>
    <property type="project" value="InterPro"/>
</dbReference>
<keyword evidence="3" id="KW-0479">Metal-binding</keyword>
<feature type="domain" description="C2H2-type" evidence="9">
    <location>
        <begin position="2"/>
        <end position="24"/>
    </location>
</feature>
<evidence type="ECO:0000256" key="8">
    <source>
        <dbReference type="SAM" id="MobiDB-lite"/>
    </source>
</evidence>
<dbReference type="GO" id="GO:0005525">
    <property type="term" value="F:GTP binding"/>
    <property type="evidence" value="ECO:0007669"/>
    <property type="project" value="UniProtKB-KW"/>
</dbReference>
<evidence type="ECO:0000256" key="7">
    <source>
        <dbReference type="ARBA" id="ARBA00023134"/>
    </source>
</evidence>
<feature type="region of interest" description="Disordered" evidence="8">
    <location>
        <begin position="17"/>
        <end position="50"/>
    </location>
</feature>
<dbReference type="InterPro" id="IPR027417">
    <property type="entry name" value="P-loop_NTPase"/>
</dbReference>
<dbReference type="Gene3D" id="3.40.50.300">
    <property type="entry name" value="P-loop containing nucleotide triphosphate hydrolases"/>
    <property type="match status" value="1"/>
</dbReference>
<evidence type="ECO:0000313" key="10">
    <source>
        <dbReference type="EMBL" id="AFY85382.1"/>
    </source>
</evidence>
<dbReference type="InterPro" id="IPR003495">
    <property type="entry name" value="CobW/HypB/UreG_nucleotide-bd"/>
</dbReference>
<keyword evidence="4" id="KW-0547">Nucleotide-binding</keyword>
<sequence>MCTNCGCSVVGEVGIHTHSHENGHSHSHENGHTHSHENGHHHHHHHDEPHQTIAVGQAVLAKNDRLAERNRGYFMAKNLLVLNVLSSPGSGKTAFLERMVQDIGSRIPTGIIVGDLETDNDAIRLSNSGAAAVQITTGTVCHLESDMVLKAAQQLNLDALDVLVIENVGNLVCPAAYDLGEDLRLVLLSVTEGEDKPLKYPTMFKSAQVVIISKVDIAEAVEFDREKALENIRKIAPQAAIFEVSARKGQGMAEWYGYLEQHLKKSPVSAVS</sequence>
<dbReference type="EMBL" id="CP003607">
    <property type="protein sequence ID" value="AFY85382.1"/>
    <property type="molecule type" value="Genomic_DNA"/>
</dbReference>
<gene>
    <name evidence="10" type="ORF">Oscil6304_5919</name>
</gene>
<dbReference type="Pfam" id="PF02492">
    <property type="entry name" value="cobW"/>
    <property type="match status" value="1"/>
</dbReference>
<dbReference type="OrthoDB" id="9802035at2"/>
<dbReference type="NCBIfam" id="TIGR00073">
    <property type="entry name" value="hypB"/>
    <property type="match status" value="1"/>
</dbReference>
<dbReference type="PATRIC" id="fig|56110.3.peg.7279"/>
<proteinExistence type="inferred from homology"/>
<evidence type="ECO:0000256" key="5">
    <source>
        <dbReference type="ARBA" id="ARBA00022801"/>
    </source>
</evidence>
<dbReference type="InParanoid" id="K9TRC6"/>
<dbReference type="SUPFAM" id="SSF52540">
    <property type="entry name" value="P-loop containing nucleoside triphosphate hydrolases"/>
    <property type="match status" value="1"/>
</dbReference>
<protein>
    <submittedName>
        <fullName evidence="10">Hydrogenase nickel incorporation protein HypB</fullName>
    </submittedName>
</protein>
<evidence type="ECO:0000256" key="1">
    <source>
        <dbReference type="ARBA" id="ARBA00006211"/>
    </source>
</evidence>
<dbReference type="PANTHER" id="PTHR30134">
    <property type="entry name" value="HYDROGENASE PROTEIN ASSEMBLY PROTEIN, NICKEL CHAPERONE"/>
    <property type="match status" value="1"/>
</dbReference>